<evidence type="ECO:0000259" key="2">
    <source>
        <dbReference type="Pfam" id="PF13731"/>
    </source>
</evidence>
<evidence type="ECO:0000256" key="1">
    <source>
        <dbReference type="SAM" id="SignalP"/>
    </source>
</evidence>
<proteinExistence type="predicted"/>
<reference evidence="3" key="1">
    <citation type="submission" date="2022-10" db="EMBL/GenBank/DDBJ databases">
        <title>Vagococcus sp. isolated from poultry meat.</title>
        <authorList>
            <person name="Johansson P."/>
            <person name="Bjorkroth J."/>
        </authorList>
    </citation>
    <scope>NUCLEOTIDE SEQUENCE</scope>
    <source>
        <strain evidence="3">STAA11</strain>
    </source>
</reference>
<dbReference type="KEGG" id="vie:OL234_08975"/>
<dbReference type="RefSeq" id="WP_275468889.1">
    <property type="nucleotide sequence ID" value="NZ_CP110232.1"/>
</dbReference>
<evidence type="ECO:0000313" key="4">
    <source>
        <dbReference type="Proteomes" id="UP001179647"/>
    </source>
</evidence>
<protein>
    <submittedName>
        <fullName evidence="3">WxL domain-containing protein</fullName>
    </submittedName>
</protein>
<accession>A0AAF0CUR3</accession>
<keyword evidence="4" id="KW-1185">Reference proteome</keyword>
<dbReference type="AlphaFoldDB" id="A0AAF0CUR3"/>
<gene>
    <name evidence="3" type="ORF">OL234_08975</name>
</gene>
<sequence>MEKKFSILVVSAIIIGGASISLGAEAATNTAGHVDFEKGELEHVPVDPNDPSKPGAHPDVTVPTFDFGAFKVGKEEVGRKVLSEGEKSKSMGLTSTGIGNYTGDENAWTLKLAADNFKVANEKASSAVLSDITFDFSKLKVTAVESNTALKNKSTETTVMTGKAPSAIFTSEAGAVASGKFQFDYSNIAMSVPEKTAQQAKTKAYSSVLTWNLSVINNQGKSQVAALPAK</sequence>
<feature type="chain" id="PRO_5042108705" evidence="1">
    <location>
        <begin position="27"/>
        <end position="230"/>
    </location>
</feature>
<organism evidence="3 4">
    <name type="scientific">Vagococcus intermedius</name>
    <dbReference type="NCBI Taxonomy" id="2991418"/>
    <lineage>
        <taxon>Bacteria</taxon>
        <taxon>Bacillati</taxon>
        <taxon>Bacillota</taxon>
        <taxon>Bacilli</taxon>
        <taxon>Lactobacillales</taxon>
        <taxon>Enterococcaceae</taxon>
        <taxon>Vagococcus</taxon>
    </lineage>
</organism>
<dbReference type="Proteomes" id="UP001179647">
    <property type="component" value="Chromosome"/>
</dbReference>
<feature type="domain" description="WxL" evidence="2">
    <location>
        <begin position="26"/>
        <end position="214"/>
    </location>
</feature>
<evidence type="ECO:0000313" key="3">
    <source>
        <dbReference type="EMBL" id="WEG73087.1"/>
    </source>
</evidence>
<keyword evidence="1" id="KW-0732">Signal</keyword>
<feature type="signal peptide" evidence="1">
    <location>
        <begin position="1"/>
        <end position="26"/>
    </location>
</feature>
<dbReference type="Pfam" id="PF13731">
    <property type="entry name" value="WxL"/>
    <property type="match status" value="1"/>
</dbReference>
<dbReference type="InterPro" id="IPR027994">
    <property type="entry name" value="WxL_dom"/>
</dbReference>
<name>A0AAF0CUR3_9ENTE</name>
<dbReference type="EMBL" id="CP110232">
    <property type="protein sequence ID" value="WEG73087.1"/>
    <property type="molecule type" value="Genomic_DNA"/>
</dbReference>